<dbReference type="GO" id="GO:0004525">
    <property type="term" value="F:ribonuclease III activity"/>
    <property type="evidence" value="ECO:0007669"/>
    <property type="project" value="UniProtKB-UniRule"/>
</dbReference>
<dbReference type="Proteomes" id="UP000317990">
    <property type="component" value="Unassembled WGS sequence"/>
</dbReference>
<comment type="subcellular location">
    <subcellularLocation>
        <location evidence="8">Cytoplasm</location>
    </subcellularLocation>
</comment>
<evidence type="ECO:0000259" key="10">
    <source>
        <dbReference type="PROSITE" id="PS50142"/>
    </source>
</evidence>
<dbReference type="GO" id="GO:0005737">
    <property type="term" value="C:cytoplasm"/>
    <property type="evidence" value="ECO:0007669"/>
    <property type="project" value="UniProtKB-SubCell"/>
</dbReference>
<evidence type="ECO:0000256" key="5">
    <source>
        <dbReference type="ARBA" id="ARBA00022759"/>
    </source>
</evidence>
<dbReference type="InterPro" id="IPR014720">
    <property type="entry name" value="dsRBD_dom"/>
</dbReference>
<comment type="similarity">
    <text evidence="2">Belongs to the ribonuclease III family.</text>
</comment>
<keyword evidence="6 8" id="KW-0378">Hydrolase</keyword>
<dbReference type="SUPFAM" id="SSF69065">
    <property type="entry name" value="RNase III domain-like"/>
    <property type="match status" value="1"/>
</dbReference>
<dbReference type="Gene3D" id="3.30.160.20">
    <property type="match status" value="1"/>
</dbReference>
<dbReference type="EMBL" id="SRMO01000050">
    <property type="protein sequence ID" value="TGG93748.1"/>
    <property type="molecule type" value="Genomic_DNA"/>
</dbReference>
<feature type="domain" description="DRBM" evidence="9">
    <location>
        <begin position="193"/>
        <end position="262"/>
    </location>
</feature>
<dbReference type="PANTHER" id="PTHR11207:SF0">
    <property type="entry name" value="RIBONUCLEASE 3"/>
    <property type="match status" value="1"/>
</dbReference>
<comment type="subunit">
    <text evidence="8">Homodimer.</text>
</comment>
<dbReference type="SMART" id="SM00535">
    <property type="entry name" value="RIBOc"/>
    <property type="match status" value="1"/>
</dbReference>
<dbReference type="Gene3D" id="1.10.1520.10">
    <property type="entry name" value="Ribonuclease III domain"/>
    <property type="match status" value="1"/>
</dbReference>
<dbReference type="InterPro" id="IPR036389">
    <property type="entry name" value="RNase_III_sf"/>
</dbReference>
<proteinExistence type="inferred from homology"/>
<dbReference type="AlphaFoldDB" id="A0A524RPI2"/>
<evidence type="ECO:0000256" key="8">
    <source>
        <dbReference type="HAMAP-Rule" id="MF_00104"/>
    </source>
</evidence>
<dbReference type="GO" id="GO:0019843">
    <property type="term" value="F:rRNA binding"/>
    <property type="evidence" value="ECO:0007669"/>
    <property type="project" value="UniProtKB-KW"/>
</dbReference>
<comment type="caution">
    <text evidence="11">The sequence shown here is derived from an EMBL/GenBank/DDBJ whole genome shotgun (WGS) entry which is preliminary data.</text>
</comment>
<evidence type="ECO:0000256" key="1">
    <source>
        <dbReference type="ARBA" id="ARBA00000109"/>
    </source>
</evidence>
<dbReference type="Pfam" id="PF14622">
    <property type="entry name" value="Ribonucleas_3_3"/>
    <property type="match status" value="1"/>
</dbReference>
<keyword evidence="4 8" id="KW-0540">Nuclease</keyword>
<dbReference type="GO" id="GO:0010468">
    <property type="term" value="P:regulation of gene expression"/>
    <property type="evidence" value="ECO:0007669"/>
    <property type="project" value="TreeGrafter"/>
</dbReference>
<dbReference type="GO" id="GO:0006364">
    <property type="term" value="P:rRNA processing"/>
    <property type="evidence" value="ECO:0007669"/>
    <property type="project" value="UniProtKB-UniRule"/>
</dbReference>
<feature type="active site" evidence="8">
    <location>
        <position position="78"/>
    </location>
</feature>
<keyword evidence="8" id="KW-0698">rRNA processing</keyword>
<dbReference type="GO" id="GO:0008033">
    <property type="term" value="P:tRNA processing"/>
    <property type="evidence" value="ECO:0007669"/>
    <property type="project" value="UniProtKB-KW"/>
</dbReference>
<accession>A0A524RPI2</accession>
<dbReference type="EC" id="3.1.26.3" evidence="8"/>
<evidence type="ECO:0000256" key="7">
    <source>
        <dbReference type="ARBA" id="ARBA00022884"/>
    </source>
</evidence>
<keyword evidence="5 8" id="KW-0255">Endonuclease</keyword>
<evidence type="ECO:0000313" key="11">
    <source>
        <dbReference type="EMBL" id="TGG93748.1"/>
    </source>
</evidence>
<comment type="function">
    <text evidence="8">Digests double-stranded RNA. Involved in the processing of primary rRNA transcript to yield the immediate precursors to the large and small rRNAs (23S and 16S). Processes some mRNAs, and tRNAs when they are encoded in the rRNA operon. Processes pre-crRNA and tracrRNA of type II CRISPR loci if present in the organism.</text>
</comment>
<keyword evidence="8" id="KW-0460">Magnesium</keyword>
<keyword evidence="8" id="KW-0479">Metal-binding</keyword>
<dbReference type="PROSITE" id="PS50142">
    <property type="entry name" value="RNASE_3_2"/>
    <property type="match status" value="1"/>
</dbReference>
<protein>
    <recommendedName>
        <fullName evidence="8">Ribonuclease 3</fullName>
        <ecNumber evidence="8">3.1.26.3</ecNumber>
    </recommendedName>
    <alternativeName>
        <fullName evidence="8">Ribonuclease III</fullName>
        <shortName evidence="8">RNase III</shortName>
    </alternativeName>
</protein>
<keyword evidence="8" id="KW-0819">tRNA processing</keyword>
<reference evidence="11 12" key="1">
    <citation type="journal article" date="2019" name="mSystems">
        <title>Life at home and on the roam: Genomic adaptions reflect the dual lifestyle of an intracellular, facultative symbiont.</title>
        <authorList>
            <person name="Burgsdorf I."/>
        </authorList>
    </citation>
    <scope>NUCLEOTIDE SEQUENCE [LARGE SCALE GENOMIC DNA]</scope>
    <source>
        <strain evidence="11">277cV</strain>
    </source>
</reference>
<feature type="binding site" evidence="8">
    <location>
        <position position="74"/>
    </location>
    <ligand>
        <name>Mg(2+)</name>
        <dbReference type="ChEBI" id="CHEBI:18420"/>
    </ligand>
</feature>
<evidence type="ECO:0000256" key="4">
    <source>
        <dbReference type="ARBA" id="ARBA00022722"/>
    </source>
</evidence>
<keyword evidence="8" id="KW-0963">Cytoplasm</keyword>
<gene>
    <name evidence="8" type="primary">rnc</name>
    <name evidence="11" type="ORF">ERJ67_03710</name>
</gene>
<dbReference type="Pfam" id="PF00035">
    <property type="entry name" value="dsrm"/>
    <property type="match status" value="1"/>
</dbReference>
<sequence length="262" mass="28717">MTATHDSARDARRGHVLELVSVLEFATVADRLEQSGVDQPLWQWLDAALTHASWMPTASRAAPCQRPRNYEQLEFFGDAVLRLVASDYLLDKHPGLSVGQLSSIRAQLVSDRLLGQLGESLGLWQLMRIGPQALADPSARPGLLAAATEALIGALELACRHCDVPAGPLLKQWLGPFWAPHCQAMLADPQRDNWKSALQEWSQGVYGSLPQYISRERSSSHGDPERFEARVSLAGRTLGDGRGPSRKLAEQAAARAALRHIH</sequence>
<comment type="catalytic activity">
    <reaction evidence="1 8">
        <text>Endonucleolytic cleavage to 5'-phosphomonoester.</text>
        <dbReference type="EC" id="3.1.26.3"/>
    </reaction>
</comment>
<evidence type="ECO:0000256" key="3">
    <source>
        <dbReference type="ARBA" id="ARBA00022664"/>
    </source>
</evidence>
<feature type="binding site" evidence="8">
    <location>
        <position position="149"/>
    </location>
    <ligand>
        <name>Mg(2+)</name>
        <dbReference type="ChEBI" id="CHEBI:18420"/>
    </ligand>
</feature>
<keyword evidence="3 8" id="KW-0507">mRNA processing</keyword>
<dbReference type="GO" id="GO:0006397">
    <property type="term" value="P:mRNA processing"/>
    <property type="evidence" value="ECO:0007669"/>
    <property type="project" value="UniProtKB-UniRule"/>
</dbReference>
<dbReference type="SUPFAM" id="SSF54768">
    <property type="entry name" value="dsRNA-binding domain-like"/>
    <property type="match status" value="1"/>
</dbReference>
<comment type="cofactor">
    <cofactor evidence="8">
        <name>Mg(2+)</name>
        <dbReference type="ChEBI" id="CHEBI:18420"/>
    </cofactor>
</comment>
<evidence type="ECO:0000313" key="12">
    <source>
        <dbReference type="Proteomes" id="UP000317990"/>
    </source>
</evidence>
<evidence type="ECO:0000256" key="6">
    <source>
        <dbReference type="ARBA" id="ARBA00022801"/>
    </source>
</evidence>
<keyword evidence="7 8" id="KW-0694">RNA-binding</keyword>
<name>A0A524RPI2_9CHRO</name>
<dbReference type="GO" id="GO:0003725">
    <property type="term" value="F:double-stranded RNA binding"/>
    <property type="evidence" value="ECO:0007669"/>
    <property type="project" value="TreeGrafter"/>
</dbReference>
<dbReference type="HAMAP" id="MF_00104">
    <property type="entry name" value="RNase_III"/>
    <property type="match status" value="1"/>
</dbReference>
<feature type="active site" evidence="8">
    <location>
        <position position="149"/>
    </location>
</feature>
<dbReference type="CDD" id="cd00593">
    <property type="entry name" value="RIBOc"/>
    <property type="match status" value="1"/>
</dbReference>
<dbReference type="InterPro" id="IPR011907">
    <property type="entry name" value="RNase_III"/>
</dbReference>
<comment type="caution">
    <text evidence="8">Lacks conserved residue(s) required for the propagation of feature annotation.</text>
</comment>
<dbReference type="PANTHER" id="PTHR11207">
    <property type="entry name" value="RIBONUCLEASE III"/>
    <property type="match status" value="1"/>
</dbReference>
<dbReference type="GO" id="GO:0046872">
    <property type="term" value="F:metal ion binding"/>
    <property type="evidence" value="ECO:0007669"/>
    <property type="project" value="UniProtKB-KW"/>
</dbReference>
<dbReference type="InterPro" id="IPR000999">
    <property type="entry name" value="RNase_III_dom"/>
</dbReference>
<evidence type="ECO:0000256" key="2">
    <source>
        <dbReference type="ARBA" id="ARBA00010183"/>
    </source>
</evidence>
<feature type="domain" description="RNase III" evidence="10">
    <location>
        <begin position="28"/>
        <end position="157"/>
    </location>
</feature>
<keyword evidence="8" id="KW-0699">rRNA-binding</keyword>
<dbReference type="PROSITE" id="PS50137">
    <property type="entry name" value="DS_RBD"/>
    <property type="match status" value="1"/>
</dbReference>
<organism evidence="11 12">
    <name type="scientific">Aphanocapsa feldmannii 277cV</name>
    <dbReference type="NCBI Taxonomy" id="2507553"/>
    <lineage>
        <taxon>Bacteria</taxon>
        <taxon>Bacillati</taxon>
        <taxon>Cyanobacteriota</taxon>
        <taxon>Cyanophyceae</taxon>
        <taxon>Oscillatoriophycideae</taxon>
        <taxon>Chroococcales</taxon>
        <taxon>Microcystaceae</taxon>
        <taxon>Aphanocapsa</taxon>
    </lineage>
</organism>
<dbReference type="SMART" id="SM00358">
    <property type="entry name" value="DSRM"/>
    <property type="match status" value="1"/>
</dbReference>
<evidence type="ECO:0000259" key="9">
    <source>
        <dbReference type="PROSITE" id="PS50137"/>
    </source>
</evidence>